<dbReference type="GO" id="GO:0016020">
    <property type="term" value="C:membrane"/>
    <property type="evidence" value="ECO:0007669"/>
    <property type="project" value="UniProtKB-SubCell"/>
</dbReference>
<dbReference type="PANTHER" id="PTHR46181">
    <property type="entry name" value="MITOCHONDRIAL GLYCINE TRANSPORTER"/>
    <property type="match status" value="1"/>
</dbReference>
<evidence type="ECO:0000256" key="3">
    <source>
        <dbReference type="ARBA" id="ARBA00022692"/>
    </source>
</evidence>
<dbReference type="InterPro" id="IPR018108">
    <property type="entry name" value="MCP_transmembrane"/>
</dbReference>
<dbReference type="InParanoid" id="A0A1S3GAI0"/>
<keyword evidence="4 5" id="KW-0472">Membrane</keyword>
<keyword evidence="3 5" id="KW-0812">Transmembrane</keyword>
<protein>
    <submittedName>
        <fullName evidence="8">Solute carrier family 25 member 38</fullName>
    </submittedName>
</protein>
<dbReference type="CTD" id="54977"/>
<evidence type="ECO:0000256" key="6">
    <source>
        <dbReference type="RuleBase" id="RU000488"/>
    </source>
</evidence>
<evidence type="ECO:0000256" key="2">
    <source>
        <dbReference type="ARBA" id="ARBA00006375"/>
    </source>
</evidence>
<keyword evidence="6" id="KW-0813">Transport</keyword>
<evidence type="ECO:0000256" key="5">
    <source>
        <dbReference type="PROSITE-ProRule" id="PRU00282"/>
    </source>
</evidence>
<comment type="similarity">
    <text evidence="2 6">Belongs to the mitochondrial carrier (TC 2.A.29) family.</text>
</comment>
<feature type="repeat" description="Solcar" evidence="5">
    <location>
        <begin position="1"/>
        <end position="45"/>
    </location>
</feature>
<evidence type="ECO:0000256" key="4">
    <source>
        <dbReference type="ARBA" id="ARBA00023136"/>
    </source>
</evidence>
<gene>
    <name evidence="8" type="primary">Slc25a38</name>
</gene>
<dbReference type="KEGG" id="dord:105996231"/>
<evidence type="ECO:0000256" key="1">
    <source>
        <dbReference type="ARBA" id="ARBA00004141"/>
    </source>
</evidence>
<dbReference type="GO" id="GO:0005739">
    <property type="term" value="C:mitochondrion"/>
    <property type="evidence" value="ECO:0007669"/>
    <property type="project" value="TreeGrafter"/>
</dbReference>
<sequence length="89" mass="9774">MLAVCVDVVRAERLRGLWRGLAPSVLRCVPGVGIYFCALHSLERRLRGPPSPLQALLLGASARALAGLCTLPITVVKTRFEPKNHERCR</sequence>
<dbReference type="GO" id="GO:1904983">
    <property type="term" value="P:glycine import into mitochondrion"/>
    <property type="evidence" value="ECO:0007669"/>
    <property type="project" value="TreeGrafter"/>
</dbReference>
<accession>A0A1S3GAI0</accession>
<reference evidence="8" key="1">
    <citation type="submission" date="2025-08" db="UniProtKB">
        <authorList>
            <consortium name="RefSeq"/>
        </authorList>
    </citation>
    <scope>IDENTIFICATION</scope>
    <source>
        <tissue evidence="8">Kidney</tissue>
    </source>
</reference>
<dbReference type="Proteomes" id="UP000081671">
    <property type="component" value="Unplaced"/>
</dbReference>
<dbReference type="OrthoDB" id="1924968at2759"/>
<dbReference type="Gene3D" id="1.50.40.10">
    <property type="entry name" value="Mitochondrial carrier domain"/>
    <property type="match status" value="1"/>
</dbReference>
<keyword evidence="7" id="KW-1185">Reference proteome</keyword>
<name>A0A1S3GAI0_DIPOR</name>
<dbReference type="PROSITE" id="PS50920">
    <property type="entry name" value="SOLCAR"/>
    <property type="match status" value="1"/>
</dbReference>
<dbReference type="PANTHER" id="PTHR46181:SF3">
    <property type="entry name" value="MITOCHONDRIAL GLYCINE TRANSPORTER"/>
    <property type="match status" value="1"/>
</dbReference>
<dbReference type="GO" id="GO:0015187">
    <property type="term" value="F:glycine transmembrane transporter activity"/>
    <property type="evidence" value="ECO:0007669"/>
    <property type="project" value="TreeGrafter"/>
</dbReference>
<dbReference type="AlphaFoldDB" id="A0A1S3GAI0"/>
<organism evidence="7 8">
    <name type="scientific">Dipodomys ordii</name>
    <name type="common">Ord's kangaroo rat</name>
    <dbReference type="NCBI Taxonomy" id="10020"/>
    <lineage>
        <taxon>Eukaryota</taxon>
        <taxon>Metazoa</taxon>
        <taxon>Chordata</taxon>
        <taxon>Craniata</taxon>
        <taxon>Vertebrata</taxon>
        <taxon>Euteleostomi</taxon>
        <taxon>Mammalia</taxon>
        <taxon>Eutheria</taxon>
        <taxon>Euarchontoglires</taxon>
        <taxon>Glires</taxon>
        <taxon>Rodentia</taxon>
        <taxon>Castorimorpha</taxon>
        <taxon>Heteromyidae</taxon>
        <taxon>Dipodomyinae</taxon>
        <taxon>Dipodomys</taxon>
    </lineage>
</organism>
<dbReference type="GeneID" id="105996231"/>
<evidence type="ECO:0000313" key="7">
    <source>
        <dbReference type="Proteomes" id="UP000081671"/>
    </source>
</evidence>
<dbReference type="SUPFAM" id="SSF103506">
    <property type="entry name" value="Mitochondrial carrier"/>
    <property type="match status" value="1"/>
</dbReference>
<evidence type="ECO:0000313" key="8">
    <source>
        <dbReference type="RefSeq" id="XP_012885700.1"/>
    </source>
</evidence>
<proteinExistence type="inferred from homology"/>
<dbReference type="InterPro" id="IPR023395">
    <property type="entry name" value="MCP_dom_sf"/>
</dbReference>
<comment type="subcellular location">
    <subcellularLocation>
        <location evidence="1">Membrane</location>
        <topology evidence="1">Multi-pass membrane protein</topology>
    </subcellularLocation>
</comment>
<dbReference type="Pfam" id="PF00153">
    <property type="entry name" value="Mito_carr"/>
    <property type="match status" value="1"/>
</dbReference>
<dbReference type="RefSeq" id="XP_012885700.1">
    <property type="nucleotide sequence ID" value="XM_013030246.1"/>
</dbReference>